<evidence type="ECO:0000256" key="4">
    <source>
        <dbReference type="ARBA" id="ARBA00023157"/>
    </source>
</evidence>
<dbReference type="Ensembl" id="ENSHHUT00000018960.1">
    <property type="protein sequence ID" value="ENSHHUP00000018307.1"/>
    <property type="gene ID" value="ENSHHUG00000011408.1"/>
</dbReference>
<feature type="domain" description="Ig-like" evidence="5">
    <location>
        <begin position="469"/>
        <end position="553"/>
    </location>
</feature>
<reference evidence="6" key="2">
    <citation type="submission" date="2025-08" db="UniProtKB">
        <authorList>
            <consortium name="Ensembl"/>
        </authorList>
    </citation>
    <scope>IDENTIFICATION</scope>
</reference>
<name>A0A4W5KP24_9TELE</name>
<dbReference type="Gene3D" id="2.60.40.10">
    <property type="entry name" value="Immunoglobulins"/>
    <property type="match status" value="6"/>
</dbReference>
<evidence type="ECO:0000259" key="5">
    <source>
        <dbReference type="PROSITE" id="PS50835"/>
    </source>
</evidence>
<dbReference type="STRING" id="62062.ENSHHUP00000018307"/>
<evidence type="ECO:0000256" key="3">
    <source>
        <dbReference type="ARBA" id="ARBA00022553"/>
    </source>
</evidence>
<feature type="domain" description="Ig-like" evidence="5">
    <location>
        <begin position="24"/>
        <end position="108"/>
    </location>
</feature>
<feature type="domain" description="Ig-like" evidence="5">
    <location>
        <begin position="380"/>
        <end position="464"/>
    </location>
</feature>
<organism evidence="6 7">
    <name type="scientific">Hucho hucho</name>
    <name type="common">huchen</name>
    <dbReference type="NCBI Taxonomy" id="62062"/>
    <lineage>
        <taxon>Eukaryota</taxon>
        <taxon>Metazoa</taxon>
        <taxon>Chordata</taxon>
        <taxon>Craniata</taxon>
        <taxon>Vertebrata</taxon>
        <taxon>Euteleostomi</taxon>
        <taxon>Actinopterygii</taxon>
        <taxon>Neopterygii</taxon>
        <taxon>Teleostei</taxon>
        <taxon>Protacanthopterygii</taxon>
        <taxon>Salmoniformes</taxon>
        <taxon>Salmonidae</taxon>
        <taxon>Salmoninae</taxon>
        <taxon>Hucho</taxon>
    </lineage>
</organism>
<protein>
    <recommendedName>
        <fullName evidence="5">Ig-like domain-containing protein</fullName>
    </recommendedName>
</protein>
<comment type="subcellular location">
    <subcellularLocation>
        <location evidence="1">Cytoplasm</location>
    </subcellularLocation>
</comment>
<keyword evidence="3" id="KW-0597">Phosphoprotein</keyword>
<dbReference type="PANTHER" id="PTHR35971">
    <property type="entry name" value="SI:DKEY-31G6.6"/>
    <property type="match status" value="1"/>
</dbReference>
<proteinExistence type="predicted"/>
<dbReference type="FunFam" id="2.60.40.10:FF:000214">
    <property type="entry name" value="titin isoform X1"/>
    <property type="match status" value="1"/>
</dbReference>
<feature type="domain" description="Ig-like" evidence="5">
    <location>
        <begin position="112"/>
        <end position="197"/>
    </location>
</feature>
<dbReference type="AlphaFoldDB" id="A0A4W5KP24"/>
<accession>A0A4W5KP24</accession>
<dbReference type="InterPro" id="IPR003598">
    <property type="entry name" value="Ig_sub2"/>
</dbReference>
<keyword evidence="4" id="KW-1015">Disulfide bond</keyword>
<sequence length="609" mass="66696">MAEIKFTAEKASSTAKLTVKGKAQSVQRDLQSISVVSGEDAVFTCEVTQTSATVQWAKDGKDIRKSEKYELSKEERVMKLTVHSVTVQDSGEYSCEVIGGATTKAKLVIKEPVHKFTKELKDSEAEEKGSVTLQCETAQPASKATWSKGGIELNAGGHREMTQKETVLTLTIKQLEEKDSGTYTCDVGTAKTTAKVTVKALPASFKQKLKNQQATEGENATLCCVLAKPGAKVQWKKGTENLKAGNKYEMKQKDACCELQIKHLKVEDSGEYSCECGDQKTTATINVNALSVTFKHKLESQEDEEGGSVTLHCELSKPGVPVEWTKGTQVLKSGEKYQMKQKESVSELLISKVAPEDSGDYSCVCGDQKTTASLKIKAQPVTFKHKLESQEDEEGGSVTLHCELSKPGVPVEWRKGTQVLNSGEKYQMKQKESVSELLISKVVPEDSGDYSCVCEDQKTTASLKIKAQPVTFKYKLQSQEAEEGGSVTLHCELSKPGLPVEWRKGTQVLKSGEKYQMKQKESVSELLISKVAPEDSGDYSCVCGDQKTTASLKIKGRRELIHLDVPLSLNMFGQTIFGWSGFSVCRCSTDGHSINKLSEDKKLLSKVTV</sequence>
<keyword evidence="2" id="KW-0963">Cytoplasm</keyword>
<dbReference type="Pfam" id="PF07679">
    <property type="entry name" value="I-set"/>
    <property type="match status" value="6"/>
</dbReference>
<feature type="domain" description="Ig-like" evidence="5">
    <location>
        <begin position="288"/>
        <end position="375"/>
    </location>
</feature>
<dbReference type="SMART" id="SM00409">
    <property type="entry name" value="IG"/>
    <property type="match status" value="6"/>
</dbReference>
<dbReference type="PANTHER" id="PTHR35971:SF5">
    <property type="entry name" value="OBSCURIN LIKE CYTOSKELETAL ADAPTOR 1"/>
    <property type="match status" value="1"/>
</dbReference>
<dbReference type="CDD" id="cd00096">
    <property type="entry name" value="Ig"/>
    <property type="match status" value="1"/>
</dbReference>
<evidence type="ECO:0000256" key="2">
    <source>
        <dbReference type="ARBA" id="ARBA00022490"/>
    </source>
</evidence>
<dbReference type="InterPro" id="IPR013098">
    <property type="entry name" value="Ig_I-set"/>
</dbReference>
<reference evidence="7" key="1">
    <citation type="submission" date="2018-06" db="EMBL/GenBank/DDBJ databases">
        <title>Genome assembly of Danube salmon.</title>
        <authorList>
            <person name="Macqueen D.J."/>
            <person name="Gundappa M.K."/>
        </authorList>
    </citation>
    <scope>NUCLEOTIDE SEQUENCE [LARGE SCALE GENOMIC DNA]</scope>
</reference>
<dbReference type="InterPro" id="IPR036179">
    <property type="entry name" value="Ig-like_dom_sf"/>
</dbReference>
<dbReference type="SMART" id="SM00408">
    <property type="entry name" value="IGc2"/>
    <property type="match status" value="6"/>
</dbReference>
<dbReference type="InterPro" id="IPR052385">
    <property type="entry name" value="Obscurin/Obscurin-like_Reg"/>
</dbReference>
<dbReference type="GO" id="GO:0005737">
    <property type="term" value="C:cytoplasm"/>
    <property type="evidence" value="ECO:0007669"/>
    <property type="project" value="UniProtKB-SubCell"/>
</dbReference>
<dbReference type="GeneTree" id="ENSGT00940000154756"/>
<dbReference type="FunFam" id="2.60.40.10:FF:000707">
    <property type="entry name" value="Obscurin, cytoskeletal calmodulin and titin-interacting RhoGEF"/>
    <property type="match status" value="1"/>
</dbReference>
<evidence type="ECO:0000313" key="7">
    <source>
        <dbReference type="Proteomes" id="UP000314982"/>
    </source>
</evidence>
<evidence type="ECO:0000313" key="6">
    <source>
        <dbReference type="Ensembl" id="ENSHHUP00000018307.1"/>
    </source>
</evidence>
<dbReference type="FunFam" id="2.60.40.10:FF:000228">
    <property type="entry name" value="obscurin isoform X4"/>
    <property type="match status" value="4"/>
</dbReference>
<dbReference type="InterPro" id="IPR013783">
    <property type="entry name" value="Ig-like_fold"/>
</dbReference>
<dbReference type="PROSITE" id="PS50835">
    <property type="entry name" value="IG_LIKE"/>
    <property type="match status" value="6"/>
</dbReference>
<reference evidence="6" key="3">
    <citation type="submission" date="2025-09" db="UniProtKB">
        <authorList>
            <consortium name="Ensembl"/>
        </authorList>
    </citation>
    <scope>IDENTIFICATION</scope>
</reference>
<dbReference type="SUPFAM" id="SSF48726">
    <property type="entry name" value="Immunoglobulin"/>
    <property type="match status" value="6"/>
</dbReference>
<evidence type="ECO:0000256" key="1">
    <source>
        <dbReference type="ARBA" id="ARBA00004496"/>
    </source>
</evidence>
<dbReference type="InterPro" id="IPR003599">
    <property type="entry name" value="Ig_sub"/>
</dbReference>
<keyword evidence="7" id="KW-1185">Reference proteome</keyword>
<dbReference type="Proteomes" id="UP000314982">
    <property type="component" value="Unassembled WGS sequence"/>
</dbReference>
<dbReference type="InterPro" id="IPR007110">
    <property type="entry name" value="Ig-like_dom"/>
</dbReference>
<feature type="domain" description="Ig-like" evidence="5">
    <location>
        <begin position="202"/>
        <end position="286"/>
    </location>
</feature>